<dbReference type="Gene3D" id="3.30.420.40">
    <property type="match status" value="2"/>
</dbReference>
<dbReference type="EMBL" id="JBHUMA010000007">
    <property type="protein sequence ID" value="MFD2600005.1"/>
    <property type="molecule type" value="Genomic_DNA"/>
</dbReference>
<dbReference type="CDD" id="cd07809">
    <property type="entry name" value="ASKHA_NBD_FGGY_BaXK-like"/>
    <property type="match status" value="1"/>
</dbReference>
<sequence>MLLLGIDLGTSSIKVSVMDASSQKIIASTSFPDKETPIISPQSGWAEQDPNTWWQHIKGAILKLNASHLYQPSDIKYIGIAYQMHGLVLLNKQGESLRNAIIWCDSRAVEIGQHALLTLKEEKFLKDHLNSPGNFTASKLKWVKEYEPNIFEKIHHLMLPGDFVSYRFTGEANTTISALSEGIFWNFREKNISNTLLDHYGFDRNLIPDVHSVFEDHGKILPTVAHELGLSTDIRVTYKAGDQPNNALSLGALEPGEVAATAGTSGVIYGVTDQLVHDEHSRVNTFAHVNYSRELPRLGVLLCINGTGITNSWIRQITGASQSYEQMNAIAENSPIGAKKLYTLPFGNGAERMLRDRVLQASVNEIDFNRHTQAELFRSAQEGVAFSFRYGLDILRANGMMPSNIRAGNANMFLSDVFRQAFVGVTNTPLELYENDGSVGAAIGAGIGAKVYKDASEGIKNLASKSSIEPKKLETEQYEEHYQNWKKLLIDKLNN</sequence>
<feature type="domain" description="Carbohydrate kinase FGGY N-terminal" evidence="4">
    <location>
        <begin position="3"/>
        <end position="245"/>
    </location>
</feature>
<dbReference type="RefSeq" id="WP_380870143.1">
    <property type="nucleotide sequence ID" value="NZ_JBHUMA010000007.1"/>
</dbReference>
<evidence type="ECO:0000259" key="5">
    <source>
        <dbReference type="Pfam" id="PF02782"/>
    </source>
</evidence>
<reference evidence="7" key="1">
    <citation type="journal article" date="2019" name="Int. J. Syst. Evol. Microbiol.">
        <title>The Global Catalogue of Microorganisms (GCM) 10K type strain sequencing project: providing services to taxonomists for standard genome sequencing and annotation.</title>
        <authorList>
            <consortium name="The Broad Institute Genomics Platform"/>
            <consortium name="The Broad Institute Genome Sequencing Center for Infectious Disease"/>
            <person name="Wu L."/>
            <person name="Ma J."/>
        </authorList>
    </citation>
    <scope>NUCLEOTIDE SEQUENCE [LARGE SCALE GENOMIC DNA]</scope>
    <source>
        <strain evidence="7">KCTC 42248</strain>
    </source>
</reference>
<evidence type="ECO:0000313" key="6">
    <source>
        <dbReference type="EMBL" id="MFD2600005.1"/>
    </source>
</evidence>
<accession>A0ABW5NM60</accession>
<keyword evidence="3" id="KW-0418">Kinase</keyword>
<dbReference type="PANTHER" id="PTHR43095">
    <property type="entry name" value="SUGAR KINASE"/>
    <property type="match status" value="1"/>
</dbReference>
<name>A0ABW5NM60_9SPHI</name>
<protein>
    <submittedName>
        <fullName evidence="6">Xylulokinase</fullName>
        <ecNumber evidence="6">2.7.1.17</ecNumber>
    </submittedName>
</protein>
<dbReference type="SUPFAM" id="SSF53067">
    <property type="entry name" value="Actin-like ATPase domain"/>
    <property type="match status" value="2"/>
</dbReference>
<comment type="caution">
    <text evidence="6">The sequence shown here is derived from an EMBL/GenBank/DDBJ whole genome shotgun (WGS) entry which is preliminary data.</text>
</comment>
<evidence type="ECO:0000259" key="4">
    <source>
        <dbReference type="Pfam" id="PF00370"/>
    </source>
</evidence>
<dbReference type="PANTHER" id="PTHR43095:SF5">
    <property type="entry name" value="XYLULOSE KINASE"/>
    <property type="match status" value="1"/>
</dbReference>
<keyword evidence="7" id="KW-1185">Reference proteome</keyword>
<dbReference type="Pfam" id="PF00370">
    <property type="entry name" value="FGGY_N"/>
    <property type="match status" value="1"/>
</dbReference>
<dbReference type="InterPro" id="IPR050406">
    <property type="entry name" value="FGGY_Carb_Kinase"/>
</dbReference>
<dbReference type="Proteomes" id="UP001597393">
    <property type="component" value="Unassembled WGS sequence"/>
</dbReference>
<organism evidence="6 7">
    <name type="scientific">Sphingobacterium corticis</name>
    <dbReference type="NCBI Taxonomy" id="1812823"/>
    <lineage>
        <taxon>Bacteria</taxon>
        <taxon>Pseudomonadati</taxon>
        <taxon>Bacteroidota</taxon>
        <taxon>Sphingobacteriia</taxon>
        <taxon>Sphingobacteriales</taxon>
        <taxon>Sphingobacteriaceae</taxon>
        <taxon>Sphingobacterium</taxon>
    </lineage>
</organism>
<proteinExistence type="inferred from homology"/>
<keyword evidence="2 6" id="KW-0808">Transferase</keyword>
<dbReference type="InterPro" id="IPR000577">
    <property type="entry name" value="Carb_kinase_FGGY"/>
</dbReference>
<evidence type="ECO:0000256" key="2">
    <source>
        <dbReference type="ARBA" id="ARBA00022679"/>
    </source>
</evidence>
<dbReference type="InterPro" id="IPR018484">
    <property type="entry name" value="FGGY_N"/>
</dbReference>
<feature type="domain" description="Carbohydrate kinase FGGY C-terminal" evidence="5">
    <location>
        <begin position="259"/>
        <end position="447"/>
    </location>
</feature>
<dbReference type="GO" id="GO:0004856">
    <property type="term" value="F:D-xylulokinase activity"/>
    <property type="evidence" value="ECO:0007669"/>
    <property type="project" value="UniProtKB-EC"/>
</dbReference>
<dbReference type="PIRSF" id="PIRSF000538">
    <property type="entry name" value="GlpK"/>
    <property type="match status" value="1"/>
</dbReference>
<dbReference type="InterPro" id="IPR018485">
    <property type="entry name" value="FGGY_C"/>
</dbReference>
<dbReference type="Pfam" id="PF02782">
    <property type="entry name" value="FGGY_C"/>
    <property type="match status" value="1"/>
</dbReference>
<comment type="similarity">
    <text evidence="1">Belongs to the FGGY kinase family.</text>
</comment>
<dbReference type="EC" id="2.7.1.17" evidence="6"/>
<evidence type="ECO:0000256" key="1">
    <source>
        <dbReference type="ARBA" id="ARBA00009156"/>
    </source>
</evidence>
<evidence type="ECO:0000313" key="7">
    <source>
        <dbReference type="Proteomes" id="UP001597393"/>
    </source>
</evidence>
<dbReference type="InterPro" id="IPR043129">
    <property type="entry name" value="ATPase_NBD"/>
</dbReference>
<gene>
    <name evidence="6" type="ORF">ACFSQ3_13700</name>
</gene>
<evidence type="ECO:0000256" key="3">
    <source>
        <dbReference type="ARBA" id="ARBA00022777"/>
    </source>
</evidence>